<dbReference type="InterPro" id="IPR009057">
    <property type="entry name" value="Homeodomain-like_sf"/>
</dbReference>
<dbReference type="InterPro" id="IPR000014">
    <property type="entry name" value="PAS"/>
</dbReference>
<dbReference type="Gene3D" id="1.20.5.430">
    <property type="match status" value="1"/>
</dbReference>
<dbReference type="GO" id="GO:0043565">
    <property type="term" value="F:sequence-specific DNA binding"/>
    <property type="evidence" value="ECO:0007669"/>
    <property type="project" value="InterPro"/>
</dbReference>
<evidence type="ECO:0000313" key="3">
    <source>
        <dbReference type="EMBL" id="MBO0663309.1"/>
    </source>
</evidence>
<dbReference type="InterPro" id="IPR035965">
    <property type="entry name" value="PAS-like_dom_sf"/>
</dbReference>
<dbReference type="SUPFAM" id="SSF55785">
    <property type="entry name" value="PYP-like sensor domain (PAS domain)"/>
    <property type="match status" value="2"/>
</dbReference>
<dbReference type="InterPro" id="IPR002197">
    <property type="entry name" value="HTH_Fis"/>
</dbReference>
<feature type="compositionally biased region" description="Basic and acidic residues" evidence="1">
    <location>
        <begin position="59"/>
        <end position="75"/>
    </location>
</feature>
<dbReference type="Gene3D" id="3.30.450.20">
    <property type="entry name" value="PAS domain"/>
    <property type="match status" value="2"/>
</dbReference>
<feature type="region of interest" description="Disordered" evidence="1">
    <location>
        <begin position="59"/>
        <end position="81"/>
    </location>
</feature>
<keyword evidence="4" id="KW-1185">Reference proteome</keyword>
<dbReference type="AlphaFoldDB" id="A0A939FYP6"/>
<feature type="domain" description="PAS" evidence="2">
    <location>
        <begin position="254"/>
        <end position="320"/>
    </location>
</feature>
<dbReference type="SMART" id="SM00091">
    <property type="entry name" value="PAS"/>
    <property type="match status" value="2"/>
</dbReference>
<organism evidence="3 4">
    <name type="scientific">Jiella flava</name>
    <dbReference type="NCBI Taxonomy" id="2816857"/>
    <lineage>
        <taxon>Bacteria</taxon>
        <taxon>Pseudomonadati</taxon>
        <taxon>Pseudomonadota</taxon>
        <taxon>Alphaproteobacteria</taxon>
        <taxon>Hyphomicrobiales</taxon>
        <taxon>Aurantimonadaceae</taxon>
        <taxon>Jiella</taxon>
    </lineage>
</organism>
<evidence type="ECO:0000313" key="4">
    <source>
        <dbReference type="Proteomes" id="UP000664122"/>
    </source>
</evidence>
<dbReference type="Gene3D" id="1.10.10.60">
    <property type="entry name" value="Homeodomain-like"/>
    <property type="match status" value="1"/>
</dbReference>
<evidence type="ECO:0000256" key="1">
    <source>
        <dbReference type="SAM" id="MobiDB-lite"/>
    </source>
</evidence>
<proteinExistence type="predicted"/>
<feature type="domain" description="PAS" evidence="2">
    <location>
        <begin position="136"/>
        <end position="203"/>
    </location>
</feature>
<dbReference type="SUPFAM" id="SSF46689">
    <property type="entry name" value="Homeodomain-like"/>
    <property type="match status" value="1"/>
</dbReference>
<dbReference type="PRINTS" id="PR01590">
    <property type="entry name" value="HTHFIS"/>
</dbReference>
<name>A0A939FYP6_9HYPH</name>
<dbReference type="Pfam" id="PF02954">
    <property type="entry name" value="HTH_8"/>
    <property type="match status" value="1"/>
</dbReference>
<sequence length="456" mass="49619">MVANLVTATTDVALLLDSSGTIADVAIRETDLFADAEKQWVGCRFIDVVTTESRQKVERLLSRDRDSRGAGRSEINHPMPSGPDLPISYSVLPLTKNGARIALGRDLRTMAALQQNLVETQLALETDYARLRIAETQYRVLFDTAAEPIVIIDAASGRITDANLSARQRFERDGRRLAGFGLGNLFASTSLSEADRLLAAARGSGEAEIRKLTAIASQQAEPVSAQFYRQQGTGRIILRFIGTQQALASHRETNLIARVGQILPDGIVVIGADRLIHDINESFLDISEIASRSQAIGRPLDEIVGRRGVELNILMKAIDADGFVGSFGTVLNSRFSGGVEVEISGSAIIDGDKRYYGFSIRRAQRSFARPAPATPFRSANDMTGLVGRVPLREIIRETADIIEQLCIEAALELTRNNRASAAEMLGLSRQSLYSKLRRHNIAGSVSDNGADSDEIQ</sequence>
<dbReference type="Pfam" id="PF13188">
    <property type="entry name" value="PAS_8"/>
    <property type="match status" value="1"/>
</dbReference>
<protein>
    <submittedName>
        <fullName evidence="3">Transcriptional regulator PpsR</fullName>
    </submittedName>
</protein>
<dbReference type="EMBL" id="JAFMPP010000009">
    <property type="protein sequence ID" value="MBO0663309.1"/>
    <property type="molecule type" value="Genomic_DNA"/>
</dbReference>
<dbReference type="Pfam" id="PF13426">
    <property type="entry name" value="PAS_9"/>
    <property type="match status" value="1"/>
</dbReference>
<reference evidence="3" key="1">
    <citation type="submission" date="2021-03" db="EMBL/GenBank/DDBJ databases">
        <title>Whole genome sequence of Jiella sp. CQZ9-1.</title>
        <authorList>
            <person name="Tuo L."/>
        </authorList>
    </citation>
    <scope>NUCLEOTIDE SEQUENCE</scope>
    <source>
        <strain evidence="3">CQZ9-1</strain>
    </source>
</reference>
<dbReference type="Proteomes" id="UP000664122">
    <property type="component" value="Unassembled WGS sequence"/>
</dbReference>
<dbReference type="NCBIfam" id="TIGR02040">
    <property type="entry name" value="PpsR-CrtJ"/>
    <property type="match status" value="1"/>
</dbReference>
<accession>A0A939FYP6</accession>
<gene>
    <name evidence="3" type="primary">ppsR</name>
    <name evidence="3" type="ORF">J1C48_12030</name>
</gene>
<evidence type="ECO:0000259" key="2">
    <source>
        <dbReference type="SMART" id="SM00091"/>
    </source>
</evidence>
<dbReference type="InterPro" id="IPR011785">
    <property type="entry name" value="Tscrpt_reg_PpsR-CrtJ"/>
</dbReference>
<comment type="caution">
    <text evidence="3">The sequence shown here is derived from an EMBL/GenBank/DDBJ whole genome shotgun (WGS) entry which is preliminary data.</text>
</comment>